<dbReference type="GO" id="GO:0005085">
    <property type="term" value="F:guanyl-nucleotide exchange factor activity"/>
    <property type="evidence" value="ECO:0007669"/>
    <property type="project" value="UniProtKB-KW"/>
</dbReference>
<organism evidence="5 6">
    <name type="scientific">Paragonimus westermani</name>
    <dbReference type="NCBI Taxonomy" id="34504"/>
    <lineage>
        <taxon>Eukaryota</taxon>
        <taxon>Metazoa</taxon>
        <taxon>Spiralia</taxon>
        <taxon>Lophotrochozoa</taxon>
        <taxon>Platyhelminthes</taxon>
        <taxon>Trematoda</taxon>
        <taxon>Digenea</taxon>
        <taxon>Plagiorchiida</taxon>
        <taxon>Troglotremata</taxon>
        <taxon>Troglotrematidae</taxon>
        <taxon>Paragonimus</taxon>
    </lineage>
</organism>
<dbReference type="CDD" id="cd06224">
    <property type="entry name" value="REM"/>
    <property type="match status" value="1"/>
</dbReference>
<dbReference type="InterPro" id="IPR000651">
    <property type="entry name" value="Ras-like_Gua-exchang_fac_N"/>
</dbReference>
<sequence length="637" mass="70739">HCAAIGFQTYRRYIQPLTLLELLIDRFNVPEPDFAEAAEQASVAAGEIDSPITIAVRLEKRFRSMYKRRVQYRVLNFLIKWVKDPSFYKLDILPNQPLRERLWEFLDSVDARNLANNVANIRKSLRGDRIRLRQTIEQLPPEPLDLGLVTCPEDVKLANVHPLELARQITLHEWELYSRIEFWEVNGHEKVKGPNLQASLDFSNKALISKAKSHHRTFFEALRRAVETDDGDTYVADYERKLREVNPPGLPFIAVGGKTHLIHLELKHSDWITVPNNTMAAPSNDGTWTDEQGTVSLVNFWKCHQLADLVEYYLSFQHTPYNFVPNEHIRERRLTLAEQRIASLLNTTPPDHRLTVDSREFRAALHYASAVPMVTTCVDQATTTTSAISRPVMGPASPPVDMFPLPPATGSLGRGGSRVPDATRSYRGPNSTSGRMQSALGGFQSHPHSASQQPTTGVVVPTHNDAFPENSILMHRRISSVVPDSQKSAPCLPPRPTRLRSSLPQPNDVPSSGVECDVTVGHNTRRLTASVSPSFLSGLTSSPPVVGSPQISKSTGPHEDPLRDTADCPPSLPPRRVHSRAHSSVPLPIHSSCSLTSASRESSVQPSAIGLQSLDQTSPGCLPPPLPPKRQWNRSGV</sequence>
<evidence type="ECO:0000313" key="6">
    <source>
        <dbReference type="Proteomes" id="UP000324629"/>
    </source>
</evidence>
<feature type="compositionally biased region" description="Polar residues" evidence="3">
    <location>
        <begin position="446"/>
        <end position="456"/>
    </location>
</feature>
<evidence type="ECO:0000259" key="4">
    <source>
        <dbReference type="PROSITE" id="PS50212"/>
    </source>
</evidence>
<dbReference type="InterPro" id="IPR023578">
    <property type="entry name" value="Ras_GEF_dom_sf"/>
</dbReference>
<evidence type="ECO:0000256" key="2">
    <source>
        <dbReference type="PROSITE-ProRule" id="PRU00135"/>
    </source>
</evidence>
<feature type="compositionally biased region" description="Polar residues" evidence="3">
    <location>
        <begin position="591"/>
        <end position="606"/>
    </location>
</feature>
<dbReference type="EMBL" id="QNGE01000119">
    <property type="protein sequence ID" value="KAA3681837.1"/>
    <property type="molecule type" value="Genomic_DNA"/>
</dbReference>
<keyword evidence="6" id="KW-1185">Reference proteome</keyword>
<keyword evidence="1 2" id="KW-0344">Guanine-nucleotide releasing factor</keyword>
<evidence type="ECO:0000313" key="5">
    <source>
        <dbReference type="EMBL" id="KAA3681837.1"/>
    </source>
</evidence>
<dbReference type="PROSITE" id="PS50212">
    <property type="entry name" value="RASGEF_NTER"/>
    <property type="match status" value="1"/>
</dbReference>
<feature type="compositionally biased region" description="Basic and acidic residues" evidence="3">
    <location>
        <begin position="556"/>
        <end position="566"/>
    </location>
</feature>
<reference evidence="5 6" key="1">
    <citation type="journal article" date="2019" name="Gigascience">
        <title>Whole-genome sequence of the oriental lung fluke Paragonimus westermani.</title>
        <authorList>
            <person name="Oey H."/>
            <person name="Zakrzewski M."/>
            <person name="Narain K."/>
            <person name="Devi K.R."/>
            <person name="Agatsuma T."/>
            <person name="Nawaratna S."/>
            <person name="Gobert G.N."/>
            <person name="Jones M.K."/>
            <person name="Ragan M.A."/>
            <person name="McManus D.P."/>
            <person name="Krause L."/>
        </authorList>
    </citation>
    <scope>NUCLEOTIDE SEQUENCE [LARGE SCALE GENOMIC DNA]</scope>
    <source>
        <strain evidence="5 6">IND2009</strain>
    </source>
</reference>
<dbReference type="InterPro" id="IPR008937">
    <property type="entry name" value="Ras-like_GEF"/>
</dbReference>
<dbReference type="PANTHER" id="PTHR23113">
    <property type="entry name" value="GUANINE NUCLEOTIDE EXCHANGE FACTOR"/>
    <property type="match status" value="1"/>
</dbReference>
<dbReference type="PANTHER" id="PTHR23113:SF363">
    <property type="entry name" value="PROTEIN SON OF SEVENLESS"/>
    <property type="match status" value="1"/>
</dbReference>
<evidence type="ECO:0000256" key="1">
    <source>
        <dbReference type="ARBA" id="ARBA00022658"/>
    </source>
</evidence>
<dbReference type="SUPFAM" id="SSF48366">
    <property type="entry name" value="Ras GEF"/>
    <property type="match status" value="1"/>
</dbReference>
<dbReference type="Gene3D" id="1.20.870.10">
    <property type="entry name" value="Son of sevenless (SoS) protein Chain: S domain 1"/>
    <property type="match status" value="1"/>
</dbReference>
<feature type="compositionally biased region" description="Polar residues" evidence="3">
    <location>
        <begin position="534"/>
        <end position="555"/>
    </location>
</feature>
<dbReference type="Pfam" id="PF00618">
    <property type="entry name" value="RasGEF_N"/>
    <property type="match status" value="1"/>
</dbReference>
<gene>
    <name evidence="5" type="ORF">DEA37_0003924</name>
</gene>
<feature type="non-terminal residue" evidence="5">
    <location>
        <position position="1"/>
    </location>
</feature>
<dbReference type="GO" id="GO:0007265">
    <property type="term" value="P:Ras protein signal transduction"/>
    <property type="evidence" value="ECO:0007669"/>
    <property type="project" value="TreeGrafter"/>
</dbReference>
<dbReference type="Gene3D" id="1.10.840.10">
    <property type="entry name" value="Ras guanine-nucleotide exchange factors catalytic domain"/>
    <property type="match status" value="2"/>
</dbReference>
<name>A0A5J4P201_9TREM</name>
<comment type="caution">
    <text evidence="5">The sequence shown here is derived from an EMBL/GenBank/DDBJ whole genome shotgun (WGS) entry which is preliminary data.</text>
</comment>
<feature type="region of interest" description="Disordered" evidence="3">
    <location>
        <begin position="534"/>
        <end position="637"/>
    </location>
</feature>
<evidence type="ECO:0000256" key="3">
    <source>
        <dbReference type="SAM" id="MobiDB-lite"/>
    </source>
</evidence>
<feature type="domain" description="N-terminal Ras-GEF" evidence="4">
    <location>
        <begin position="1"/>
        <end position="129"/>
    </location>
</feature>
<dbReference type="AlphaFoldDB" id="A0A5J4P201"/>
<dbReference type="GO" id="GO:0005886">
    <property type="term" value="C:plasma membrane"/>
    <property type="evidence" value="ECO:0007669"/>
    <property type="project" value="TreeGrafter"/>
</dbReference>
<accession>A0A5J4P201</accession>
<proteinExistence type="predicted"/>
<dbReference type="InterPro" id="IPR036964">
    <property type="entry name" value="RASGEF_cat_dom_sf"/>
</dbReference>
<feature type="region of interest" description="Disordered" evidence="3">
    <location>
        <begin position="411"/>
        <end position="456"/>
    </location>
</feature>
<dbReference type="Proteomes" id="UP000324629">
    <property type="component" value="Unassembled WGS sequence"/>
</dbReference>
<protein>
    <submittedName>
        <fullName evidence="5">Son of sevenless</fullName>
    </submittedName>
</protein>
<feature type="region of interest" description="Disordered" evidence="3">
    <location>
        <begin position="480"/>
        <end position="515"/>
    </location>
</feature>